<protein>
    <submittedName>
        <fullName evidence="3">Uncharacterized protein</fullName>
    </submittedName>
</protein>
<accession>A0A4C9I5F9</accession>
<reference evidence="3 4" key="1">
    <citation type="submission" date="2018-04" db="EMBL/GenBank/DDBJ databases">
        <title>Large scale genomics of bovine and human commensal E. coli to reveal the emerging process of EHEC.</title>
        <authorList>
            <person name="Arimizu Y."/>
            <person name="Ogura Y."/>
        </authorList>
    </citation>
    <scope>NUCLEOTIDE SEQUENCE [LARGE SCALE GENOMIC DNA]</scope>
    <source>
        <strain evidence="3 4">KK-P061</strain>
    </source>
</reference>
<gene>
    <name evidence="3" type="ORF">BvCmsKKP061_05294</name>
</gene>
<dbReference type="InterPro" id="IPR002052">
    <property type="entry name" value="DNA_methylase_N6_adenine_CS"/>
</dbReference>
<sequence length="87" mass="9849">MCDAVEINSGLVRYLRENFNGVRVQHGDFMEWQPAQYYSRIIMNPPFSHGQDIRHILRAFSLLRPGGRAGCRLSERAAPAGEAVTVF</sequence>
<dbReference type="Proteomes" id="UP000303027">
    <property type="component" value="Unassembled WGS sequence"/>
</dbReference>
<dbReference type="GO" id="GO:0008168">
    <property type="term" value="F:methyltransferase activity"/>
    <property type="evidence" value="ECO:0007669"/>
    <property type="project" value="UniProtKB-KW"/>
</dbReference>
<dbReference type="GO" id="GO:0032259">
    <property type="term" value="P:methylation"/>
    <property type="evidence" value="ECO:0007669"/>
    <property type="project" value="UniProtKB-KW"/>
</dbReference>
<dbReference type="AlphaFoldDB" id="A0A4C9I5F9"/>
<evidence type="ECO:0000256" key="1">
    <source>
        <dbReference type="ARBA" id="ARBA00022603"/>
    </source>
</evidence>
<evidence type="ECO:0000313" key="3">
    <source>
        <dbReference type="EMBL" id="GDH66296.1"/>
    </source>
</evidence>
<dbReference type="EMBL" id="BFXY01000206">
    <property type="protein sequence ID" value="GDH66296.1"/>
    <property type="molecule type" value="Genomic_DNA"/>
</dbReference>
<comment type="caution">
    <text evidence="3">The sequence shown here is derived from an EMBL/GenBank/DDBJ whole genome shotgun (WGS) entry which is preliminary data.</text>
</comment>
<dbReference type="Gene3D" id="3.40.50.150">
    <property type="entry name" value="Vaccinia Virus protein VP39"/>
    <property type="match status" value="1"/>
</dbReference>
<dbReference type="SUPFAM" id="SSF53335">
    <property type="entry name" value="S-adenosyl-L-methionine-dependent methyltransferases"/>
    <property type="match status" value="1"/>
</dbReference>
<keyword evidence="2" id="KW-0808">Transferase</keyword>
<evidence type="ECO:0000313" key="4">
    <source>
        <dbReference type="Proteomes" id="UP000303027"/>
    </source>
</evidence>
<dbReference type="PROSITE" id="PS00092">
    <property type="entry name" value="N6_MTASE"/>
    <property type="match status" value="1"/>
</dbReference>
<organism evidence="3 4">
    <name type="scientific">Escherichia coli</name>
    <dbReference type="NCBI Taxonomy" id="562"/>
    <lineage>
        <taxon>Bacteria</taxon>
        <taxon>Pseudomonadati</taxon>
        <taxon>Pseudomonadota</taxon>
        <taxon>Gammaproteobacteria</taxon>
        <taxon>Enterobacterales</taxon>
        <taxon>Enterobacteriaceae</taxon>
        <taxon>Escherichia</taxon>
    </lineage>
</organism>
<evidence type="ECO:0000256" key="2">
    <source>
        <dbReference type="ARBA" id="ARBA00022679"/>
    </source>
</evidence>
<dbReference type="CDD" id="cd02440">
    <property type="entry name" value="AdoMet_MTases"/>
    <property type="match status" value="1"/>
</dbReference>
<dbReference type="InterPro" id="IPR029063">
    <property type="entry name" value="SAM-dependent_MTases_sf"/>
</dbReference>
<name>A0A4C9I5F9_ECOLX</name>
<proteinExistence type="predicted"/>
<dbReference type="GO" id="GO:0003676">
    <property type="term" value="F:nucleic acid binding"/>
    <property type="evidence" value="ECO:0007669"/>
    <property type="project" value="InterPro"/>
</dbReference>
<keyword evidence="1" id="KW-0489">Methyltransferase</keyword>